<sequence length="421" mass="48472">MLPELIERICSYLELADIVALRQTNRHYRQSISESLVRDKLMQQCPYYRLEYSQHGSWRTGGAHYVRDRHIDVFIDLVECSFHTDSPLPRDFECLCTDVERTFSWDYNNRGICFNEKQLDLSDLNTDFAVPCNYGVSFGDAGTTIKYHGFGVTVEGRMIQARHTSRAIAAISVHQGHLMLTVKYPNKAPESIKMNCKPPLRLQVIGDCVYVFGRHDHTSVLYLITPTRCSEMLHAQRRQPPAGMVLYDGNVYNVDMDGRYRCSVTRVTHRITSDRNRPPDKFHRVYQDEKHSQYCLIYKSTGLVTGIVDLKKRQKSILSQISSDIFADYNGANEPEDHLLMVGLSHGTVGCWRYTMKYLAEKYKSQHGAELPVELRAVLKQRAVSLSEDDARGRRPVTREWTTGDLFGKSWMSMSSKRESF</sequence>
<reference evidence="1 2" key="1">
    <citation type="submission" date="2018-07" db="EMBL/GenBank/DDBJ databases">
        <title>Draft Genome Assemblies for Five Robust Yarrowia lipolytica Strains Exhibiting High Lipid Production and Pentose Sugar Utilization and Sugar Alcohol Secretion from Undetoxified Lignocellulosic Biomass Hydrolysates.</title>
        <authorList>
            <consortium name="DOE Joint Genome Institute"/>
            <person name="Walker C."/>
            <person name="Ryu S."/>
            <person name="Na H."/>
            <person name="Zane M."/>
            <person name="LaButti K."/>
            <person name="Lipzen A."/>
            <person name="Haridas S."/>
            <person name="Barry K."/>
            <person name="Grigoriev I.V."/>
            <person name="Quarterman J."/>
            <person name="Slininger P."/>
            <person name="Dien B."/>
            <person name="Trinh C.T."/>
        </authorList>
    </citation>
    <scope>NUCLEOTIDE SEQUENCE [LARGE SCALE GENOMIC DNA]</scope>
    <source>
        <strain evidence="1 2">YB392</strain>
    </source>
</reference>
<dbReference type="AlphaFoldDB" id="A0A371BWS1"/>
<accession>A0A371BWS1</accession>
<evidence type="ECO:0000313" key="1">
    <source>
        <dbReference type="EMBL" id="RDW22533.1"/>
    </source>
</evidence>
<name>A0A371BWS1_YARLL</name>
<evidence type="ECO:0000313" key="2">
    <source>
        <dbReference type="Proteomes" id="UP000256601"/>
    </source>
</evidence>
<proteinExistence type="predicted"/>
<dbReference type="VEuPathDB" id="FungiDB:YALI1_D28537g"/>
<evidence type="ECO:0008006" key="3">
    <source>
        <dbReference type="Google" id="ProtNLM"/>
    </source>
</evidence>
<protein>
    <recommendedName>
        <fullName evidence="3">F-box domain-containing protein</fullName>
    </recommendedName>
</protein>
<dbReference type="SUPFAM" id="SSF81383">
    <property type="entry name" value="F-box domain"/>
    <property type="match status" value="1"/>
</dbReference>
<gene>
    <name evidence="1" type="ORF">B0I71DRAFT_27417</name>
</gene>
<dbReference type="EMBL" id="KZ859237">
    <property type="protein sequence ID" value="RDW22533.1"/>
    <property type="molecule type" value="Genomic_DNA"/>
</dbReference>
<organism evidence="1 2">
    <name type="scientific">Yarrowia lipolytica</name>
    <name type="common">Candida lipolytica</name>
    <dbReference type="NCBI Taxonomy" id="4952"/>
    <lineage>
        <taxon>Eukaryota</taxon>
        <taxon>Fungi</taxon>
        <taxon>Dikarya</taxon>
        <taxon>Ascomycota</taxon>
        <taxon>Saccharomycotina</taxon>
        <taxon>Dipodascomycetes</taxon>
        <taxon>Dipodascales</taxon>
        <taxon>Dipodascales incertae sedis</taxon>
        <taxon>Yarrowia</taxon>
    </lineage>
</organism>
<dbReference type="Proteomes" id="UP000256601">
    <property type="component" value="Unassembled WGS sequence"/>
</dbReference>
<dbReference type="InterPro" id="IPR036047">
    <property type="entry name" value="F-box-like_dom_sf"/>
</dbReference>
<dbReference type="VEuPathDB" id="FungiDB:YALI0_D22462g"/>
<dbReference type="OrthoDB" id="10288967at2759"/>